<feature type="transmembrane region" description="Helical" evidence="1">
    <location>
        <begin position="106"/>
        <end position="127"/>
    </location>
</feature>
<protein>
    <submittedName>
        <fullName evidence="2">CcxR</fullName>
    </submittedName>
</protein>
<sequence length="153" mass="16782">MYAPMLCLAKGYIDLHSAPSTPTMPPLSFKRLYSYFLTAITMAMGTALLYSGVVGTFIDTLGWAKGFGMPTATEETAVLFASATGRNLGAGFFVWTQILRGDKRMLGMFMICWAWAGVADCMILWRHPDGQNVTKHMVNTVLAPTFGILLIRS</sequence>
<dbReference type="EMBL" id="MK523385">
    <property type="protein sequence ID" value="QCF41209.1"/>
    <property type="molecule type" value="Genomic_DNA"/>
</dbReference>
<dbReference type="InterPro" id="IPR025363">
    <property type="entry name" value="DUF4267"/>
</dbReference>
<feature type="transmembrane region" description="Helical" evidence="1">
    <location>
        <begin position="32"/>
        <end position="58"/>
    </location>
</feature>
<keyword evidence="1" id="KW-0812">Transmembrane</keyword>
<accession>A0A4D6Q430</accession>
<feature type="transmembrane region" description="Helical" evidence="1">
    <location>
        <begin position="78"/>
        <end position="99"/>
    </location>
</feature>
<organism evidence="2">
    <name type="scientific">Cochliobolus sativus</name>
    <name type="common">Common root rot and spot blotch fungus</name>
    <name type="synonym">Bipolaris sorokiniana</name>
    <dbReference type="NCBI Taxonomy" id="45130"/>
    <lineage>
        <taxon>Eukaryota</taxon>
        <taxon>Fungi</taxon>
        <taxon>Dikarya</taxon>
        <taxon>Ascomycota</taxon>
        <taxon>Pezizomycotina</taxon>
        <taxon>Dothideomycetes</taxon>
        <taxon>Pleosporomycetidae</taxon>
        <taxon>Pleosporales</taxon>
        <taxon>Pleosporineae</taxon>
        <taxon>Pleosporaceae</taxon>
        <taxon>Bipolaris</taxon>
    </lineage>
</organism>
<proteinExistence type="predicted"/>
<evidence type="ECO:0000256" key="1">
    <source>
        <dbReference type="SAM" id="Phobius"/>
    </source>
</evidence>
<name>A0A4D6Q430_COCSA</name>
<evidence type="ECO:0000313" key="2">
    <source>
        <dbReference type="EMBL" id="QCF41209.1"/>
    </source>
</evidence>
<dbReference type="Pfam" id="PF14087">
    <property type="entry name" value="DUF4267"/>
    <property type="match status" value="1"/>
</dbReference>
<dbReference type="AlphaFoldDB" id="A0A4D6Q430"/>
<keyword evidence="1" id="KW-1133">Transmembrane helix</keyword>
<dbReference type="OMA" id="ICWAWAG"/>
<keyword evidence="1" id="KW-0472">Membrane</keyword>
<reference evidence="2" key="1">
    <citation type="journal article" date="2019" name="Appl. Microbiol. Biotechnol.">
        <title>Genome- and MS-based mining of antibacterial chlorinated chromones and xanthones from the phytopathogenic fungus Bipolaris sorokiniana strain 11134.</title>
        <authorList>
            <person name="Han J."/>
            <person name="Zhang J."/>
            <person name="Song Z."/>
            <person name="Liu M."/>
            <person name="Hu J."/>
            <person name="Hou C."/>
            <person name="Zhu G."/>
            <person name="Jiang L."/>
            <person name="Xia X."/>
            <person name="Quinn R.J."/>
            <person name="Feng Y."/>
            <person name="Zhang L."/>
            <person name="Hsiang T."/>
            <person name="Liu X."/>
        </authorList>
    </citation>
    <scope>NUCLEOTIDE SEQUENCE</scope>
    <source>
        <strain evidence="2">11134</strain>
    </source>
</reference>